<keyword evidence="1" id="KW-0472">Membrane</keyword>
<keyword evidence="3" id="KW-1185">Reference proteome</keyword>
<dbReference type="Proteomes" id="UP000298484">
    <property type="component" value="Unassembled WGS sequence"/>
</dbReference>
<protein>
    <submittedName>
        <fullName evidence="2">Uncharacterized protein</fullName>
    </submittedName>
</protein>
<accession>A0A4Y9A9M9</accession>
<evidence type="ECO:0000256" key="1">
    <source>
        <dbReference type="SAM" id="Phobius"/>
    </source>
</evidence>
<proteinExistence type="predicted"/>
<evidence type="ECO:0000313" key="3">
    <source>
        <dbReference type="Proteomes" id="UP000298484"/>
    </source>
</evidence>
<feature type="transmembrane region" description="Helical" evidence="1">
    <location>
        <begin position="78"/>
        <end position="100"/>
    </location>
</feature>
<feature type="transmembrane region" description="Helical" evidence="1">
    <location>
        <begin position="139"/>
        <end position="157"/>
    </location>
</feature>
<reference evidence="2 3" key="1">
    <citation type="submission" date="2019-03" db="EMBL/GenBank/DDBJ databases">
        <title>Genome sequence of Lentibacillus salicampi ATCC BAA-719.</title>
        <authorList>
            <person name="Maclea K.S."/>
            <person name="Simoes Junior M."/>
        </authorList>
    </citation>
    <scope>NUCLEOTIDE SEQUENCE [LARGE SCALE GENOMIC DNA]</scope>
    <source>
        <strain evidence="2 3">ATCC BAA-719</strain>
    </source>
</reference>
<name>A0A4Y9A9M9_9BACI</name>
<dbReference type="AlphaFoldDB" id="A0A4Y9A9M9"/>
<feature type="transmembrane region" description="Helical" evidence="1">
    <location>
        <begin position="12"/>
        <end position="29"/>
    </location>
</feature>
<sequence>MKRDIRFSEKLLVFGYAYIFLFMIVQDLIPLGTLNDVEAIASLQSFSETLAVTAVGVVQILLLMGGILFFIGKRYPVLIRIWLIVHPSCIFLGALVAWWIPYLFGIGVEERATRYNAMFGDTHAFLPVMNGIVPNTLHTTFHFVLFVCIMLTVYIFVTGHKRTGTINKSALAGRKNVN</sequence>
<evidence type="ECO:0000313" key="2">
    <source>
        <dbReference type="EMBL" id="TFJ91857.1"/>
    </source>
</evidence>
<keyword evidence="1" id="KW-1133">Transmembrane helix</keyword>
<comment type="caution">
    <text evidence="2">The sequence shown here is derived from an EMBL/GenBank/DDBJ whole genome shotgun (WGS) entry which is preliminary data.</text>
</comment>
<dbReference type="RefSeq" id="WP_135111091.1">
    <property type="nucleotide sequence ID" value="NZ_SRHY01000037.1"/>
</dbReference>
<feature type="transmembrane region" description="Helical" evidence="1">
    <location>
        <begin position="49"/>
        <end position="71"/>
    </location>
</feature>
<organism evidence="2 3">
    <name type="scientific">Lentibacillus salicampi</name>
    <dbReference type="NCBI Taxonomy" id="175306"/>
    <lineage>
        <taxon>Bacteria</taxon>
        <taxon>Bacillati</taxon>
        <taxon>Bacillota</taxon>
        <taxon>Bacilli</taxon>
        <taxon>Bacillales</taxon>
        <taxon>Bacillaceae</taxon>
        <taxon>Lentibacillus</taxon>
    </lineage>
</organism>
<gene>
    <name evidence="2" type="ORF">E4U82_15520</name>
</gene>
<keyword evidence="1" id="KW-0812">Transmembrane</keyword>
<dbReference type="EMBL" id="SRHY01000037">
    <property type="protein sequence ID" value="TFJ91857.1"/>
    <property type="molecule type" value="Genomic_DNA"/>
</dbReference>
<dbReference type="OrthoDB" id="2876726at2"/>